<evidence type="ECO:0000313" key="4">
    <source>
        <dbReference type="EMBL" id="KAJ1702790.1"/>
    </source>
</evidence>
<name>A0A9Q0CZ24_9POAL</name>
<evidence type="ECO:0000313" key="5">
    <source>
        <dbReference type="Proteomes" id="UP001151287"/>
    </source>
</evidence>
<feature type="domain" description="PRONE" evidence="3">
    <location>
        <begin position="125"/>
        <end position="495"/>
    </location>
</feature>
<dbReference type="PANTHER" id="PTHR33101:SF2">
    <property type="entry name" value="ROP GUANINE NUCLEOTIDE EXCHANGE FACTOR 14"/>
    <property type="match status" value="1"/>
</dbReference>
<organism evidence="4 5">
    <name type="scientific">Rhynchospora breviuscula</name>
    <dbReference type="NCBI Taxonomy" id="2022672"/>
    <lineage>
        <taxon>Eukaryota</taxon>
        <taxon>Viridiplantae</taxon>
        <taxon>Streptophyta</taxon>
        <taxon>Embryophyta</taxon>
        <taxon>Tracheophyta</taxon>
        <taxon>Spermatophyta</taxon>
        <taxon>Magnoliopsida</taxon>
        <taxon>Liliopsida</taxon>
        <taxon>Poales</taxon>
        <taxon>Cyperaceae</taxon>
        <taxon>Cyperoideae</taxon>
        <taxon>Rhynchosporeae</taxon>
        <taxon>Rhynchospora</taxon>
    </lineage>
</organism>
<dbReference type="OrthoDB" id="1053009at2759"/>
<keyword evidence="1 2" id="KW-0344">Guanine-nucleotide releasing factor</keyword>
<proteinExistence type="predicted"/>
<evidence type="ECO:0000259" key="3">
    <source>
        <dbReference type="PROSITE" id="PS51334"/>
    </source>
</evidence>
<evidence type="ECO:0000256" key="2">
    <source>
        <dbReference type="PROSITE-ProRule" id="PRU00663"/>
    </source>
</evidence>
<keyword evidence="5" id="KW-1185">Reference proteome</keyword>
<dbReference type="Gene3D" id="1.20.58.2010">
    <property type="entry name" value="PRONE domain, subdomain 1"/>
    <property type="match status" value="2"/>
</dbReference>
<dbReference type="PANTHER" id="PTHR33101">
    <property type="entry name" value="ROP GUANINE NUCLEOTIDE EXCHANGE FACTOR 1"/>
    <property type="match status" value="1"/>
</dbReference>
<accession>A0A9Q0CZ24</accession>
<sequence>MRTLACCRRRTKDFSLDFEEHDKVMTYDGLESCILNHCAYEEESGISGTTTTGADGCVTTDFSLDEEVSSCSSSKDTYTTSSCSQCLLPGTNLLQEEAGSSPISNNSDDNLKCIQKLCLKGKAPVVTYTMNPADIEAMKEKFAKLLLGEDVTGGARGFTTALALSHAITNLSATVFGEMWKLEPLCEEKKLRWRMEMDWLLSPTNYMVELVPAKQSGANGRILEIMTPKARSDIHVNLPALQKLDSMLIEVLDSMIGTEFWYEECGNKARQDGQRQSKRWWLPSPRVPETGLSEFERKKVIFQAKVVHQVLKAAKSINEQVLLQMPLPPTVTDALPKSGKASLGEGMYQVITAEMVSVEDIFLSFNFKNEHSVLDTVNRLESAVLAWKQRILEETNKRSPKRYQWYFGKDSPSEAEKCSLYVERVEALLHLIKARFPNLPRTFMDVIRVQYNTDVAHAIVEAYSRVTVGVAFSVLSRIAELLMEDDLKKPTTPISKLKFDFSSAVYLAGITETPPGHIRRSLIDQMNMVDGRTDRKKRVKQLLW</sequence>
<gene>
    <name evidence="4" type="ORF">LUZ63_002569</name>
</gene>
<dbReference type="EMBL" id="JAMQYH010000001">
    <property type="protein sequence ID" value="KAJ1702790.1"/>
    <property type="molecule type" value="Genomic_DNA"/>
</dbReference>
<dbReference type="Pfam" id="PF03759">
    <property type="entry name" value="PRONE"/>
    <property type="match status" value="1"/>
</dbReference>
<dbReference type="Proteomes" id="UP001151287">
    <property type="component" value="Unassembled WGS sequence"/>
</dbReference>
<reference evidence="4" key="1">
    <citation type="journal article" date="2022" name="Cell">
        <title>Repeat-based holocentromeres influence genome architecture and karyotype evolution.</title>
        <authorList>
            <person name="Hofstatter P.G."/>
            <person name="Thangavel G."/>
            <person name="Lux T."/>
            <person name="Neumann P."/>
            <person name="Vondrak T."/>
            <person name="Novak P."/>
            <person name="Zhang M."/>
            <person name="Costa L."/>
            <person name="Castellani M."/>
            <person name="Scott A."/>
            <person name="Toegelov H."/>
            <person name="Fuchs J."/>
            <person name="Mata-Sucre Y."/>
            <person name="Dias Y."/>
            <person name="Vanzela A.L.L."/>
            <person name="Huettel B."/>
            <person name="Almeida C.C.S."/>
            <person name="Simkova H."/>
            <person name="Souza G."/>
            <person name="Pedrosa-Harand A."/>
            <person name="Macas J."/>
            <person name="Mayer K.F.X."/>
            <person name="Houben A."/>
            <person name="Marques A."/>
        </authorList>
    </citation>
    <scope>NUCLEOTIDE SEQUENCE</scope>
    <source>
        <strain evidence="4">RhyBre1mFocal</strain>
    </source>
</reference>
<dbReference type="InterPro" id="IPR005512">
    <property type="entry name" value="PRONE_dom"/>
</dbReference>
<evidence type="ECO:0000256" key="1">
    <source>
        <dbReference type="ARBA" id="ARBA00022658"/>
    </source>
</evidence>
<dbReference type="FunFam" id="1.20.58.2010:FF:000003">
    <property type="entry name" value="Rop guanine nucleotide exchange factor 14"/>
    <property type="match status" value="1"/>
</dbReference>
<protein>
    <recommendedName>
        <fullName evidence="3">PRONE domain-containing protein</fullName>
    </recommendedName>
</protein>
<dbReference type="InterPro" id="IPR038937">
    <property type="entry name" value="RopGEF"/>
</dbReference>
<dbReference type="GO" id="GO:0005085">
    <property type="term" value="F:guanyl-nucleotide exchange factor activity"/>
    <property type="evidence" value="ECO:0007669"/>
    <property type="project" value="UniProtKB-UniRule"/>
</dbReference>
<comment type="caution">
    <text evidence="4">The sequence shown here is derived from an EMBL/GenBank/DDBJ whole genome shotgun (WGS) entry which is preliminary data.</text>
</comment>
<dbReference type="PROSITE" id="PS51334">
    <property type="entry name" value="PRONE"/>
    <property type="match status" value="1"/>
</dbReference>
<dbReference type="AlphaFoldDB" id="A0A9Q0CZ24"/>